<feature type="compositionally biased region" description="Basic and acidic residues" evidence="1">
    <location>
        <begin position="18"/>
        <end position="29"/>
    </location>
</feature>
<protein>
    <submittedName>
        <fullName evidence="2">Uncharacterized protein</fullName>
    </submittedName>
</protein>
<accession>A0AAX6I8J8</accession>
<dbReference type="Proteomes" id="UP001140949">
    <property type="component" value="Unassembled WGS sequence"/>
</dbReference>
<feature type="region of interest" description="Disordered" evidence="1">
    <location>
        <begin position="1"/>
        <end position="118"/>
    </location>
</feature>
<dbReference type="EMBL" id="JANAVB010003599">
    <property type="protein sequence ID" value="KAJ6849243.1"/>
    <property type="molecule type" value="Genomic_DNA"/>
</dbReference>
<evidence type="ECO:0000313" key="3">
    <source>
        <dbReference type="Proteomes" id="UP001140949"/>
    </source>
</evidence>
<feature type="compositionally biased region" description="Basic and acidic residues" evidence="1">
    <location>
        <begin position="60"/>
        <end position="75"/>
    </location>
</feature>
<feature type="compositionally biased region" description="Basic and acidic residues" evidence="1">
    <location>
        <begin position="82"/>
        <end position="92"/>
    </location>
</feature>
<reference evidence="2" key="2">
    <citation type="submission" date="2023-04" db="EMBL/GenBank/DDBJ databases">
        <authorList>
            <person name="Bruccoleri R.E."/>
            <person name="Oakeley E.J."/>
            <person name="Faust A.-M."/>
            <person name="Dessus-Babus S."/>
            <person name="Altorfer M."/>
            <person name="Burckhardt D."/>
            <person name="Oertli M."/>
            <person name="Naumann U."/>
            <person name="Petersen F."/>
            <person name="Wong J."/>
        </authorList>
    </citation>
    <scope>NUCLEOTIDE SEQUENCE</scope>
    <source>
        <strain evidence="2">GSM-AAB239-AS_SAM_17_03QT</strain>
        <tissue evidence="2">Leaf</tissue>
    </source>
</reference>
<feature type="compositionally biased region" description="Low complexity" evidence="1">
    <location>
        <begin position="46"/>
        <end position="59"/>
    </location>
</feature>
<reference evidence="2" key="1">
    <citation type="journal article" date="2023" name="GigaByte">
        <title>Genome assembly of the bearded iris, Iris pallida Lam.</title>
        <authorList>
            <person name="Bruccoleri R.E."/>
            <person name="Oakeley E.J."/>
            <person name="Faust A.M.E."/>
            <person name="Altorfer M."/>
            <person name="Dessus-Babus S."/>
            <person name="Burckhardt D."/>
            <person name="Oertli M."/>
            <person name="Naumann U."/>
            <person name="Petersen F."/>
            <person name="Wong J."/>
        </authorList>
    </citation>
    <scope>NUCLEOTIDE SEQUENCE</scope>
    <source>
        <strain evidence="2">GSM-AAB239-AS_SAM_17_03QT</strain>
    </source>
</reference>
<gene>
    <name evidence="2" type="ORF">M6B38_269640</name>
</gene>
<organism evidence="2 3">
    <name type="scientific">Iris pallida</name>
    <name type="common">Sweet iris</name>
    <dbReference type="NCBI Taxonomy" id="29817"/>
    <lineage>
        <taxon>Eukaryota</taxon>
        <taxon>Viridiplantae</taxon>
        <taxon>Streptophyta</taxon>
        <taxon>Embryophyta</taxon>
        <taxon>Tracheophyta</taxon>
        <taxon>Spermatophyta</taxon>
        <taxon>Magnoliopsida</taxon>
        <taxon>Liliopsida</taxon>
        <taxon>Asparagales</taxon>
        <taxon>Iridaceae</taxon>
        <taxon>Iridoideae</taxon>
        <taxon>Irideae</taxon>
        <taxon>Iris</taxon>
    </lineage>
</organism>
<evidence type="ECO:0000256" key="1">
    <source>
        <dbReference type="SAM" id="MobiDB-lite"/>
    </source>
</evidence>
<evidence type="ECO:0000313" key="2">
    <source>
        <dbReference type="EMBL" id="KAJ6849243.1"/>
    </source>
</evidence>
<proteinExistence type="predicted"/>
<name>A0AAX6I8J8_IRIPA</name>
<keyword evidence="3" id="KW-1185">Reference proteome</keyword>
<comment type="caution">
    <text evidence="2">The sequence shown here is derived from an EMBL/GenBank/DDBJ whole genome shotgun (WGS) entry which is preliminary data.</text>
</comment>
<feature type="compositionally biased region" description="Low complexity" evidence="1">
    <location>
        <begin position="1"/>
        <end position="13"/>
    </location>
</feature>
<sequence>MDSSPAPAAAPASNLIHKGKEVAKPDVPRPSRSGRRVLNPPPLSPSSPATAAAAANSAADKMKGLLIDKGKEKPSCRRRKVKEGAAKADVRRPPSARCQNRKALSDPSSKPKKPRVSTAVDISPEWFERCLRLEMEDGDDMGYVPFDYEKHEREEMEKAVAEKVQFVKDGIQRWIDRGFYGIRVRPRKPKEIASDDEYPSGSYSDMVDRMTEPKILNEMKQHFCK</sequence>
<dbReference type="AlphaFoldDB" id="A0AAX6I8J8"/>